<comment type="caution">
    <text evidence="1">The sequence shown here is derived from an EMBL/GenBank/DDBJ whole genome shotgun (WGS) entry which is preliminary data.</text>
</comment>
<evidence type="ECO:0000313" key="2">
    <source>
        <dbReference type="Proteomes" id="UP001359559"/>
    </source>
</evidence>
<sequence length="70" mass="7796">MILLLVHSLDIGLAKEDAAARWISFNDGGGEEEDELRTEEKEGFKWWLLSLDGAAEVVVLEVGMIRVARP</sequence>
<proteinExistence type="predicted"/>
<evidence type="ECO:0000313" key="1">
    <source>
        <dbReference type="EMBL" id="KAK7272398.1"/>
    </source>
</evidence>
<accession>A0AAN9FFN3</accession>
<reference evidence="1 2" key="1">
    <citation type="submission" date="2024-01" db="EMBL/GenBank/DDBJ databases">
        <title>The genomes of 5 underutilized Papilionoideae crops provide insights into root nodulation and disease resistance.</title>
        <authorList>
            <person name="Yuan L."/>
        </authorList>
    </citation>
    <scope>NUCLEOTIDE SEQUENCE [LARGE SCALE GENOMIC DNA]</scope>
    <source>
        <strain evidence="1">LY-2023</strain>
        <tissue evidence="1">Leaf</tissue>
    </source>
</reference>
<dbReference type="AlphaFoldDB" id="A0AAN9FFN3"/>
<protein>
    <submittedName>
        <fullName evidence="1">Uncharacterized protein</fullName>
    </submittedName>
</protein>
<dbReference type="Proteomes" id="UP001359559">
    <property type="component" value="Unassembled WGS sequence"/>
</dbReference>
<organism evidence="1 2">
    <name type="scientific">Clitoria ternatea</name>
    <name type="common">Butterfly pea</name>
    <dbReference type="NCBI Taxonomy" id="43366"/>
    <lineage>
        <taxon>Eukaryota</taxon>
        <taxon>Viridiplantae</taxon>
        <taxon>Streptophyta</taxon>
        <taxon>Embryophyta</taxon>
        <taxon>Tracheophyta</taxon>
        <taxon>Spermatophyta</taxon>
        <taxon>Magnoliopsida</taxon>
        <taxon>eudicotyledons</taxon>
        <taxon>Gunneridae</taxon>
        <taxon>Pentapetalae</taxon>
        <taxon>rosids</taxon>
        <taxon>fabids</taxon>
        <taxon>Fabales</taxon>
        <taxon>Fabaceae</taxon>
        <taxon>Papilionoideae</taxon>
        <taxon>50 kb inversion clade</taxon>
        <taxon>NPAAA clade</taxon>
        <taxon>indigoferoid/millettioid clade</taxon>
        <taxon>Phaseoleae</taxon>
        <taxon>Clitoria</taxon>
    </lineage>
</organism>
<keyword evidence="2" id="KW-1185">Reference proteome</keyword>
<dbReference type="EMBL" id="JAYKXN010000007">
    <property type="protein sequence ID" value="KAK7272398.1"/>
    <property type="molecule type" value="Genomic_DNA"/>
</dbReference>
<gene>
    <name evidence="1" type="ORF">RJT34_28970</name>
</gene>
<name>A0AAN9FFN3_CLITE</name>